<dbReference type="Pfam" id="PF12796">
    <property type="entry name" value="Ank_2"/>
    <property type="match status" value="3"/>
</dbReference>
<evidence type="ECO:0000313" key="10">
    <source>
        <dbReference type="EMBL" id="KAH7353488.1"/>
    </source>
</evidence>
<evidence type="ECO:0000256" key="6">
    <source>
        <dbReference type="ARBA" id="ARBA00023136"/>
    </source>
</evidence>
<dbReference type="InterPro" id="IPR045863">
    <property type="entry name" value="CorA_TM1_TM2"/>
</dbReference>
<dbReference type="Gene3D" id="1.20.58.340">
    <property type="entry name" value="Magnesium transport protein CorA, transmembrane region"/>
    <property type="match status" value="1"/>
</dbReference>
<feature type="repeat" description="ANK" evidence="7">
    <location>
        <begin position="56"/>
        <end position="88"/>
    </location>
</feature>
<evidence type="ECO:0000256" key="2">
    <source>
        <dbReference type="ARBA" id="ARBA00022692"/>
    </source>
</evidence>
<evidence type="ECO:0000256" key="5">
    <source>
        <dbReference type="ARBA" id="ARBA00023043"/>
    </source>
</evidence>
<protein>
    <recommendedName>
        <fullName evidence="12">Ankyrin repeat protein</fullName>
    </recommendedName>
</protein>
<dbReference type="SMART" id="SM00248">
    <property type="entry name" value="ANK"/>
    <property type="match status" value="6"/>
</dbReference>
<evidence type="ECO:0000256" key="8">
    <source>
        <dbReference type="SAM" id="MobiDB-lite"/>
    </source>
</evidence>
<dbReference type="PROSITE" id="PS50297">
    <property type="entry name" value="ANK_REP_REGION"/>
    <property type="match status" value="4"/>
</dbReference>
<feature type="transmembrane region" description="Helical" evidence="9">
    <location>
        <begin position="779"/>
        <end position="801"/>
    </location>
</feature>
<dbReference type="InterPro" id="IPR002523">
    <property type="entry name" value="MgTranspt_CorA/ZnTranspt_ZntB"/>
</dbReference>
<feature type="repeat" description="ANK" evidence="7">
    <location>
        <begin position="154"/>
        <end position="186"/>
    </location>
</feature>
<proteinExistence type="predicted"/>
<evidence type="ECO:0000256" key="1">
    <source>
        <dbReference type="ARBA" id="ARBA00004141"/>
    </source>
</evidence>
<evidence type="ECO:0000256" key="4">
    <source>
        <dbReference type="ARBA" id="ARBA00022989"/>
    </source>
</evidence>
<keyword evidence="2 9" id="KW-0812">Transmembrane</keyword>
<dbReference type="PROSITE" id="PS50088">
    <property type="entry name" value="ANK_REPEAT"/>
    <property type="match status" value="5"/>
</dbReference>
<evidence type="ECO:0000256" key="9">
    <source>
        <dbReference type="SAM" id="Phobius"/>
    </source>
</evidence>
<dbReference type="GO" id="GO:0016020">
    <property type="term" value="C:membrane"/>
    <property type="evidence" value="ECO:0007669"/>
    <property type="project" value="UniProtKB-SubCell"/>
</dbReference>
<feature type="transmembrane region" description="Helical" evidence="9">
    <location>
        <begin position="821"/>
        <end position="841"/>
    </location>
</feature>
<comment type="caution">
    <text evidence="10">The sequence shown here is derived from an EMBL/GenBank/DDBJ whole genome shotgun (WGS) entry which is preliminary data.</text>
</comment>
<dbReference type="Gene3D" id="1.25.40.20">
    <property type="entry name" value="Ankyrin repeat-containing domain"/>
    <property type="match status" value="2"/>
</dbReference>
<feature type="repeat" description="ANK" evidence="7">
    <location>
        <begin position="193"/>
        <end position="225"/>
    </location>
</feature>
<keyword evidence="3" id="KW-0677">Repeat</keyword>
<feature type="repeat" description="ANK" evidence="7">
    <location>
        <begin position="121"/>
        <end position="153"/>
    </location>
</feature>
<dbReference type="Proteomes" id="UP000813385">
    <property type="component" value="Unassembled WGS sequence"/>
</dbReference>
<keyword evidence="4 9" id="KW-1133">Transmembrane helix</keyword>
<dbReference type="AlphaFoldDB" id="A0A8K0T7Q6"/>
<keyword evidence="5 7" id="KW-0040">ANK repeat</keyword>
<dbReference type="InterPro" id="IPR036770">
    <property type="entry name" value="Ankyrin_rpt-contain_sf"/>
</dbReference>
<evidence type="ECO:0008006" key="12">
    <source>
        <dbReference type="Google" id="ProtNLM"/>
    </source>
</evidence>
<keyword evidence="11" id="KW-1185">Reference proteome</keyword>
<evidence type="ECO:0000256" key="3">
    <source>
        <dbReference type="ARBA" id="ARBA00022737"/>
    </source>
</evidence>
<accession>A0A8K0T7Q6</accession>
<reference evidence="10" key="1">
    <citation type="journal article" date="2021" name="Nat. Commun.">
        <title>Genetic determinants of endophytism in the Arabidopsis root mycobiome.</title>
        <authorList>
            <person name="Mesny F."/>
            <person name="Miyauchi S."/>
            <person name="Thiergart T."/>
            <person name="Pickel B."/>
            <person name="Atanasova L."/>
            <person name="Karlsson M."/>
            <person name="Huettel B."/>
            <person name="Barry K.W."/>
            <person name="Haridas S."/>
            <person name="Chen C."/>
            <person name="Bauer D."/>
            <person name="Andreopoulos W."/>
            <person name="Pangilinan J."/>
            <person name="LaButti K."/>
            <person name="Riley R."/>
            <person name="Lipzen A."/>
            <person name="Clum A."/>
            <person name="Drula E."/>
            <person name="Henrissat B."/>
            <person name="Kohler A."/>
            <person name="Grigoriev I.V."/>
            <person name="Martin F.M."/>
            <person name="Hacquard S."/>
        </authorList>
    </citation>
    <scope>NUCLEOTIDE SEQUENCE</scope>
    <source>
        <strain evidence="10">MPI-CAGE-AT-0016</strain>
    </source>
</reference>
<dbReference type="PANTHER" id="PTHR24171">
    <property type="entry name" value="ANKYRIN REPEAT DOMAIN-CONTAINING PROTEIN 39-RELATED"/>
    <property type="match status" value="1"/>
</dbReference>
<feature type="transmembrane region" description="Helical" evidence="9">
    <location>
        <begin position="890"/>
        <end position="910"/>
    </location>
</feature>
<organism evidence="10 11">
    <name type="scientific">Plectosphaerella cucumerina</name>
    <dbReference type="NCBI Taxonomy" id="40658"/>
    <lineage>
        <taxon>Eukaryota</taxon>
        <taxon>Fungi</taxon>
        <taxon>Dikarya</taxon>
        <taxon>Ascomycota</taxon>
        <taxon>Pezizomycotina</taxon>
        <taxon>Sordariomycetes</taxon>
        <taxon>Hypocreomycetidae</taxon>
        <taxon>Glomerellales</taxon>
        <taxon>Plectosphaerellaceae</taxon>
        <taxon>Plectosphaerella</taxon>
    </lineage>
</organism>
<keyword evidence="6 9" id="KW-0472">Membrane</keyword>
<comment type="subcellular location">
    <subcellularLocation>
        <location evidence="1">Membrane</location>
        <topology evidence="1">Multi-pass membrane protein</topology>
    </subcellularLocation>
</comment>
<feature type="region of interest" description="Disordered" evidence="8">
    <location>
        <begin position="285"/>
        <end position="314"/>
    </location>
</feature>
<dbReference type="PANTHER" id="PTHR24171:SF9">
    <property type="entry name" value="ANKYRIN REPEAT DOMAIN-CONTAINING PROTEIN 39"/>
    <property type="match status" value="1"/>
</dbReference>
<dbReference type="SUPFAM" id="SSF48403">
    <property type="entry name" value="Ankyrin repeat"/>
    <property type="match status" value="1"/>
</dbReference>
<evidence type="ECO:0000256" key="7">
    <source>
        <dbReference type="PROSITE-ProRule" id="PRU00023"/>
    </source>
</evidence>
<dbReference type="EMBL" id="JAGPXD010000005">
    <property type="protein sequence ID" value="KAH7353488.1"/>
    <property type="molecule type" value="Genomic_DNA"/>
</dbReference>
<gene>
    <name evidence="10" type="ORF">B0T11DRAFT_341780</name>
</gene>
<dbReference type="OrthoDB" id="4850294at2759"/>
<feature type="transmembrane region" description="Helical" evidence="9">
    <location>
        <begin position="862"/>
        <end position="884"/>
    </location>
</feature>
<dbReference type="SUPFAM" id="SSF144083">
    <property type="entry name" value="Magnesium transport protein CorA, transmembrane region"/>
    <property type="match status" value="1"/>
</dbReference>
<feature type="compositionally biased region" description="Low complexity" evidence="8">
    <location>
        <begin position="285"/>
        <end position="297"/>
    </location>
</feature>
<sequence>MFAPSDDRRSPSPLAFIVLPGTMPTAEQLLEAASNVETLRTLIGRVQTNMNVKNADEMTALHLAIEAQDAHWIEALLEHGADVEAADPHDRRPLFIAVRQRQFEAVRIILDQGALTDTMSQGHTPIHEAAIQGDVDIMELLLSHGADVNALSWDDKQPLFYAVHFGNVEVVKVLLSHEADPNFFSSYAAEKDEPPTCLHLAAAKDNVEIMAALLDGGAKPDLRDSAGATPIFRSVKARSLDGVKLLRRYGASLDVVSSNNKTVADIAEGNAEMTELLKADPVVRGPRIRGRVPPDGDQSVFKALKPPKPPAKHDRNKLVACHGFEATVTCFFVNGEFEDSVPNSASVYKLLYSDGPEALKTNLEGRRPTFTWYHLPANNTTWAEELVRLLMTEKGDVSEATYEQMVDDMKLSAREEVSGKTPKSRQAGVLPTGITTFECRKPLCHTVTNHSSPDQNEESPNFLAFGYFREDGHELQPRRTLDQYAYAGIVTTERDNDQVVRRYIENEETKSLGDPKIFMTDQLWMWILGDGNLSHLIASSNQESVKASKRVNPWADTAEVNRWPKIDKSDSLNVTQLIANHLLKDNRDPIVSIHKLAGLITSTCIEVFDPLHARKDFRFFDFFEHSISIASDQVARHLRNFKYAVNIRIQDGKGEDEGTQGISDEKLSIQKEIELMIEFDDILDELHTLKLVLTDQKNVVQDMNKALSRLAKDRTTRSYVNTRTLDYHLARIDQMEDTAKKADKSLHRLVDLKQKQASLAEANFAREAARETARQGKTVVVFTVVTIIFLPVSFIAAIFAIDTNGFPREENDKIPFDYLMGYILSIGFAISIPLVIAAFNVERIAKGFNKSRSLLAVKWNPFVIAVVGVGLIAAVLAPTMVSSLASSVKVAVAVVLVLLLAIGGISHLIYNLVSQARQDMSVTSSSMAGGSTVY</sequence>
<dbReference type="InterPro" id="IPR002110">
    <property type="entry name" value="Ankyrin_rpt"/>
</dbReference>
<dbReference type="GO" id="GO:0046873">
    <property type="term" value="F:metal ion transmembrane transporter activity"/>
    <property type="evidence" value="ECO:0007669"/>
    <property type="project" value="InterPro"/>
</dbReference>
<feature type="repeat" description="ANK" evidence="7">
    <location>
        <begin position="89"/>
        <end position="121"/>
    </location>
</feature>
<dbReference type="Pfam" id="PF01544">
    <property type="entry name" value="CorA"/>
    <property type="match status" value="1"/>
</dbReference>
<evidence type="ECO:0000313" key="11">
    <source>
        <dbReference type="Proteomes" id="UP000813385"/>
    </source>
</evidence>
<name>A0A8K0T7Q6_9PEZI</name>